<name>C8X7B7_NAKMY</name>
<sequence>MPAESVDPAVTGYLSELARRCTDLLGPELLGVYTGGSLALDGYQAGRSDIDVAVLVRAALSRSTTQALVTALRQENLPCPARGLELVVYRAEIAAAGDLAPGFEIELNTGPRMPFRAGEPADRPAADGSFWYGIDRSILAAAGVPILGPPAGEVFVSPDPTDLATLLIQSLDWHLASAVPLADDAVLNACRARYRTVTGRWLAKPAAGRAVLGSADPVDAAVIVQALAARAGGPAPDPDRVRRFLSDVRDDLAAPAP</sequence>
<proteinExistence type="predicted"/>
<dbReference type="SUPFAM" id="SSF81301">
    <property type="entry name" value="Nucleotidyltransferase"/>
    <property type="match status" value="1"/>
</dbReference>
<evidence type="ECO:0000313" key="1">
    <source>
        <dbReference type="EMBL" id="ACV76986.1"/>
    </source>
</evidence>
<dbReference type="STRING" id="479431.Namu_0571"/>
<dbReference type="eggNOG" id="COG1708">
    <property type="taxonomic scope" value="Bacteria"/>
</dbReference>
<protein>
    <submittedName>
        <fullName evidence="1">DNA polymerase beta domain protein region</fullName>
    </submittedName>
</protein>
<keyword evidence="2" id="KW-1185">Reference proteome</keyword>
<dbReference type="RefSeq" id="WP_015745903.1">
    <property type="nucleotide sequence ID" value="NC_013235.1"/>
</dbReference>
<dbReference type="EMBL" id="CP001737">
    <property type="protein sequence ID" value="ACV76986.1"/>
    <property type="molecule type" value="Genomic_DNA"/>
</dbReference>
<dbReference type="KEGG" id="nml:Namu_0571"/>
<reference evidence="1 2" key="2">
    <citation type="journal article" date="2010" name="Stand. Genomic Sci.">
        <title>Complete genome sequence of Nakamurella multipartita type strain (Y-104).</title>
        <authorList>
            <person name="Tice H."/>
            <person name="Mayilraj S."/>
            <person name="Sims D."/>
            <person name="Lapidus A."/>
            <person name="Nolan M."/>
            <person name="Lucas S."/>
            <person name="Glavina Del Rio T."/>
            <person name="Copeland A."/>
            <person name="Cheng J.F."/>
            <person name="Meincke L."/>
            <person name="Bruce D."/>
            <person name="Goodwin L."/>
            <person name="Pitluck S."/>
            <person name="Ivanova N."/>
            <person name="Mavromatis K."/>
            <person name="Ovchinnikova G."/>
            <person name="Pati A."/>
            <person name="Chen A."/>
            <person name="Palaniappan K."/>
            <person name="Land M."/>
            <person name="Hauser L."/>
            <person name="Chang Y.J."/>
            <person name="Jeffries C.D."/>
            <person name="Detter J.C."/>
            <person name="Brettin T."/>
            <person name="Rohde M."/>
            <person name="Goker M."/>
            <person name="Bristow J."/>
            <person name="Eisen J.A."/>
            <person name="Markowitz V."/>
            <person name="Hugenholtz P."/>
            <person name="Kyrpides N.C."/>
            <person name="Klenk H.P."/>
            <person name="Chen F."/>
        </authorList>
    </citation>
    <scope>NUCLEOTIDE SEQUENCE [LARGE SCALE GENOMIC DNA]</scope>
    <source>
        <strain evidence="2">ATCC 700099 / DSM 44233 / CIP 104796 / JCM 9543 / NBRC 105858 / Y-104</strain>
    </source>
</reference>
<dbReference type="HOGENOM" id="CLU_074146_0_0_11"/>
<dbReference type="Proteomes" id="UP000002218">
    <property type="component" value="Chromosome"/>
</dbReference>
<accession>C8X7B7</accession>
<gene>
    <name evidence="1" type="ordered locus">Namu_0571</name>
</gene>
<dbReference type="InParanoid" id="C8X7B7"/>
<dbReference type="InterPro" id="IPR043519">
    <property type="entry name" value="NT_sf"/>
</dbReference>
<evidence type="ECO:0000313" key="2">
    <source>
        <dbReference type="Proteomes" id="UP000002218"/>
    </source>
</evidence>
<dbReference type="AlphaFoldDB" id="C8X7B7"/>
<organism evidence="1 2">
    <name type="scientific">Nakamurella multipartita (strain ATCC 700099 / DSM 44233 / CIP 104796 / JCM 9543 / NBRC 105858 / Y-104)</name>
    <name type="common">Microsphaera multipartita</name>
    <dbReference type="NCBI Taxonomy" id="479431"/>
    <lineage>
        <taxon>Bacteria</taxon>
        <taxon>Bacillati</taxon>
        <taxon>Actinomycetota</taxon>
        <taxon>Actinomycetes</taxon>
        <taxon>Nakamurellales</taxon>
        <taxon>Nakamurellaceae</taxon>
        <taxon>Nakamurella</taxon>
    </lineage>
</organism>
<reference evidence="2" key="1">
    <citation type="submission" date="2009-09" db="EMBL/GenBank/DDBJ databases">
        <title>The complete genome of Nakamurella multipartita DSM 44233.</title>
        <authorList>
            <consortium name="US DOE Joint Genome Institute (JGI-PGF)"/>
            <person name="Lucas S."/>
            <person name="Copeland A."/>
            <person name="Lapidus A."/>
            <person name="Glavina del Rio T."/>
            <person name="Dalin E."/>
            <person name="Tice H."/>
            <person name="Bruce D."/>
            <person name="Goodwin L."/>
            <person name="Pitluck S."/>
            <person name="Kyrpides N."/>
            <person name="Mavromatis K."/>
            <person name="Ivanova N."/>
            <person name="Ovchinnikova G."/>
            <person name="Sims D."/>
            <person name="Meincke L."/>
            <person name="Brettin T."/>
            <person name="Detter J.C."/>
            <person name="Han C."/>
            <person name="Larimer F."/>
            <person name="Land M."/>
            <person name="Hauser L."/>
            <person name="Markowitz V."/>
            <person name="Cheng J.-F."/>
            <person name="Hugenholtz P."/>
            <person name="Woyke T."/>
            <person name="Wu D."/>
            <person name="Klenk H.-P."/>
            <person name="Eisen J.A."/>
        </authorList>
    </citation>
    <scope>NUCLEOTIDE SEQUENCE [LARGE SCALE GENOMIC DNA]</scope>
    <source>
        <strain evidence="2">ATCC 700099 / DSM 44233 / CIP 104796 / JCM 9543 / NBRC 105858 / Y-104</strain>
    </source>
</reference>